<evidence type="ECO:0000256" key="1">
    <source>
        <dbReference type="SAM" id="MobiDB-lite"/>
    </source>
</evidence>
<sequence>MSAKAKPCQKRGQLQHPKALDDAGGWNEHGALQFGIMTRLAGGQGRTEV</sequence>
<evidence type="ECO:0000313" key="2">
    <source>
        <dbReference type="EMBL" id="WAH37497.1"/>
    </source>
</evidence>
<proteinExistence type="predicted"/>
<reference evidence="2" key="1">
    <citation type="submission" date="2022-08" db="EMBL/GenBank/DDBJ databases">
        <title>Alicyclobacillus dauci DSM2870, complete genome.</title>
        <authorList>
            <person name="Wang Q."/>
            <person name="Cai R."/>
            <person name="Wang Z."/>
        </authorList>
    </citation>
    <scope>NUCLEOTIDE SEQUENCE</scope>
    <source>
        <strain evidence="2">DSM 28700</strain>
    </source>
</reference>
<protein>
    <submittedName>
        <fullName evidence="2">Uncharacterized protein</fullName>
    </submittedName>
</protein>
<name>A0ABY6Z3P5_9BACL</name>
<dbReference type="RefSeq" id="WP_268044989.1">
    <property type="nucleotide sequence ID" value="NZ_CP104064.1"/>
</dbReference>
<dbReference type="Proteomes" id="UP001164803">
    <property type="component" value="Chromosome"/>
</dbReference>
<accession>A0ABY6Z3P5</accession>
<dbReference type="EMBL" id="CP104064">
    <property type="protein sequence ID" value="WAH37497.1"/>
    <property type="molecule type" value="Genomic_DNA"/>
</dbReference>
<gene>
    <name evidence="2" type="ORF">NZD86_02880</name>
</gene>
<evidence type="ECO:0000313" key="3">
    <source>
        <dbReference type="Proteomes" id="UP001164803"/>
    </source>
</evidence>
<keyword evidence="3" id="KW-1185">Reference proteome</keyword>
<organism evidence="2 3">
    <name type="scientific">Alicyclobacillus dauci</name>
    <dbReference type="NCBI Taxonomy" id="1475485"/>
    <lineage>
        <taxon>Bacteria</taxon>
        <taxon>Bacillati</taxon>
        <taxon>Bacillota</taxon>
        <taxon>Bacilli</taxon>
        <taxon>Bacillales</taxon>
        <taxon>Alicyclobacillaceae</taxon>
        <taxon>Alicyclobacillus</taxon>
    </lineage>
</organism>
<feature type="region of interest" description="Disordered" evidence="1">
    <location>
        <begin position="1"/>
        <end position="27"/>
    </location>
</feature>